<dbReference type="Gene3D" id="1.10.287.660">
    <property type="entry name" value="Helix hairpin bin"/>
    <property type="match status" value="1"/>
</dbReference>
<evidence type="ECO:0000256" key="4">
    <source>
        <dbReference type="ARBA" id="ARBA00022692"/>
    </source>
</evidence>
<organism evidence="11 12">
    <name type="scientific">Aphidius gifuensis</name>
    <name type="common">Parasitoid wasp</name>
    <dbReference type="NCBI Taxonomy" id="684658"/>
    <lineage>
        <taxon>Eukaryota</taxon>
        <taxon>Metazoa</taxon>
        <taxon>Ecdysozoa</taxon>
        <taxon>Arthropoda</taxon>
        <taxon>Hexapoda</taxon>
        <taxon>Insecta</taxon>
        <taxon>Pterygota</taxon>
        <taxon>Neoptera</taxon>
        <taxon>Endopterygota</taxon>
        <taxon>Hymenoptera</taxon>
        <taxon>Apocrita</taxon>
        <taxon>Ichneumonoidea</taxon>
        <taxon>Braconidae</taxon>
        <taxon>Aphidiinae</taxon>
        <taxon>Aphidius</taxon>
    </lineage>
</organism>
<dbReference type="PANTHER" id="PTHR42650">
    <property type="entry name" value="TAIL-ANCHORED PROTEIN INSERTION RECEPTOR WRB"/>
    <property type="match status" value="1"/>
</dbReference>
<protein>
    <recommendedName>
        <fullName evidence="3">Guided entry of tail-anchored proteins factor 1</fullName>
    </recommendedName>
    <alternativeName>
        <fullName evidence="8">Tail-anchored protein insertion receptor WRB</fullName>
    </alternativeName>
    <alternativeName>
        <fullName evidence="9">Tryptophan-rich basic protein</fullName>
    </alternativeName>
</protein>
<keyword evidence="6 10" id="KW-1133">Transmembrane helix</keyword>
<comment type="similarity">
    <text evidence="2">Belongs to the WRB/GET1 family.</text>
</comment>
<dbReference type="GO" id="GO:0043529">
    <property type="term" value="C:GET complex"/>
    <property type="evidence" value="ECO:0007669"/>
    <property type="project" value="TreeGrafter"/>
</dbReference>
<keyword evidence="4 10" id="KW-0812">Transmembrane</keyword>
<dbReference type="GO" id="GO:0005789">
    <property type="term" value="C:endoplasmic reticulum membrane"/>
    <property type="evidence" value="ECO:0007669"/>
    <property type="project" value="UniProtKB-SubCell"/>
</dbReference>
<dbReference type="Pfam" id="PF04420">
    <property type="entry name" value="CHD5"/>
    <property type="match status" value="1"/>
</dbReference>
<dbReference type="InterPro" id="IPR028945">
    <property type="entry name" value="Get1"/>
</dbReference>
<keyword evidence="7 10" id="KW-0472">Membrane</keyword>
<evidence type="ECO:0000256" key="7">
    <source>
        <dbReference type="ARBA" id="ARBA00023136"/>
    </source>
</evidence>
<evidence type="ECO:0000256" key="3">
    <source>
        <dbReference type="ARBA" id="ARBA00017951"/>
    </source>
</evidence>
<name>A0A834Y4Z0_APHGI</name>
<evidence type="ECO:0000256" key="9">
    <source>
        <dbReference type="ARBA" id="ARBA00033006"/>
    </source>
</evidence>
<keyword evidence="12" id="KW-1185">Reference proteome</keyword>
<dbReference type="AlphaFoldDB" id="A0A834Y4Z0"/>
<gene>
    <name evidence="11" type="ORF">HCN44_009628</name>
</gene>
<evidence type="ECO:0000256" key="2">
    <source>
        <dbReference type="ARBA" id="ARBA00010799"/>
    </source>
</evidence>
<dbReference type="InterPro" id="IPR029012">
    <property type="entry name" value="Helix_hairpin_bin_sf"/>
</dbReference>
<proteinExistence type="inferred from homology"/>
<feature type="transmembrane region" description="Helical" evidence="10">
    <location>
        <begin position="6"/>
        <end position="30"/>
    </location>
</feature>
<reference evidence="11 12" key="1">
    <citation type="submission" date="2020-08" db="EMBL/GenBank/DDBJ databases">
        <title>Aphidius gifuensis genome sequencing and assembly.</title>
        <authorList>
            <person name="Du Z."/>
        </authorList>
    </citation>
    <scope>NUCLEOTIDE SEQUENCE [LARGE SCALE GENOMIC DNA]</scope>
    <source>
        <strain evidence="11">YNYX2018</strain>
        <tissue evidence="11">Adults</tissue>
    </source>
</reference>
<dbReference type="Proteomes" id="UP000639338">
    <property type="component" value="Unassembled WGS sequence"/>
</dbReference>
<keyword evidence="5" id="KW-0256">Endoplasmic reticulum</keyword>
<evidence type="ECO:0000256" key="10">
    <source>
        <dbReference type="SAM" id="Phobius"/>
    </source>
</evidence>
<evidence type="ECO:0000256" key="8">
    <source>
        <dbReference type="ARBA" id="ARBA00032437"/>
    </source>
</evidence>
<evidence type="ECO:0000313" key="11">
    <source>
        <dbReference type="EMBL" id="KAF7998230.1"/>
    </source>
</evidence>
<dbReference type="OrthoDB" id="69461at2759"/>
<evidence type="ECO:0000256" key="1">
    <source>
        <dbReference type="ARBA" id="ARBA00004477"/>
    </source>
</evidence>
<comment type="subcellular location">
    <subcellularLocation>
        <location evidence="1">Endoplasmic reticulum membrane</location>
        <topology evidence="1">Multi-pass membrane protein</topology>
    </subcellularLocation>
</comment>
<dbReference type="GO" id="GO:0071816">
    <property type="term" value="P:tail-anchored membrane protein insertion into ER membrane"/>
    <property type="evidence" value="ECO:0007669"/>
    <property type="project" value="InterPro"/>
</dbReference>
<comment type="caution">
    <text evidence="11">The sequence shown here is derived from an EMBL/GenBank/DDBJ whole genome shotgun (WGS) entry which is preliminary data.</text>
</comment>
<accession>A0A834Y4Z0</accession>
<evidence type="ECO:0000313" key="12">
    <source>
        <dbReference type="Proteomes" id="UP000639338"/>
    </source>
</evidence>
<dbReference type="GO" id="GO:0043495">
    <property type="term" value="F:protein-membrane adaptor activity"/>
    <property type="evidence" value="ECO:0007669"/>
    <property type="project" value="TreeGrafter"/>
</dbReference>
<evidence type="ECO:0000256" key="5">
    <source>
        <dbReference type="ARBA" id="ARBA00022824"/>
    </source>
</evidence>
<feature type="transmembrane region" description="Helical" evidence="10">
    <location>
        <begin position="93"/>
        <end position="113"/>
    </location>
</feature>
<dbReference type="EMBL" id="JACMRX010000001">
    <property type="protein sequence ID" value="KAF7998230.1"/>
    <property type="molecule type" value="Genomic_DNA"/>
</dbReference>
<dbReference type="PANTHER" id="PTHR42650:SF1">
    <property type="entry name" value="GUIDED ENTRY OF TAIL-ANCHORED PROTEINS FACTOR 1"/>
    <property type="match status" value="1"/>
</dbReference>
<evidence type="ECO:0000256" key="6">
    <source>
        <dbReference type="ARBA" id="ARBA00022989"/>
    </source>
</evidence>
<sequence>MNYLLIISTFLCMFSHIIPITIKYIVSWIYSESQEERNLRKSILKLEQDLSKISMVDEFAKYTKIQRNHTKLREDMKKATAERTSMKTKSNVFFTYGTKVFNIVVVMVMMQLYRSEPVIILPKGSLWPLENILSWPSTYDDSISLFSWMAVTKLVMSKVFNK</sequence>